<sequence>MLMPVECGVEPEFFLQVPAFLRYNGNHSLFHSIVTKVNVFKSSILRRKVRKLRRITFVSTVHFPKDRESGIAILLLRTQKNGRADSRINDVERMFLKN</sequence>
<gene>
    <name evidence="1" type="ORF">DLM75_12570</name>
</gene>
<proteinExistence type="predicted"/>
<protein>
    <submittedName>
        <fullName evidence="1">Uncharacterized protein</fullName>
    </submittedName>
</protein>
<comment type="caution">
    <text evidence="1">The sequence shown here is derived from an EMBL/GenBank/DDBJ whole genome shotgun (WGS) entry which is preliminary data.</text>
</comment>
<evidence type="ECO:0000313" key="2">
    <source>
        <dbReference type="Proteomes" id="UP000265798"/>
    </source>
</evidence>
<dbReference type="Proteomes" id="UP000265798">
    <property type="component" value="Unassembled WGS sequence"/>
</dbReference>
<organism evidence="1 2">
    <name type="scientific">Leptospira stimsonii</name>
    <dbReference type="NCBI Taxonomy" id="2202203"/>
    <lineage>
        <taxon>Bacteria</taxon>
        <taxon>Pseudomonadati</taxon>
        <taxon>Spirochaetota</taxon>
        <taxon>Spirochaetia</taxon>
        <taxon>Leptospirales</taxon>
        <taxon>Leptospiraceae</taxon>
        <taxon>Leptospira</taxon>
    </lineage>
</organism>
<evidence type="ECO:0000313" key="1">
    <source>
        <dbReference type="EMBL" id="RHX89788.1"/>
    </source>
</evidence>
<dbReference type="AlphaFoldDB" id="A0A396Z7V9"/>
<name>A0A396Z7V9_9LEPT</name>
<accession>A0A396Z7V9</accession>
<reference evidence="2" key="1">
    <citation type="submission" date="2018-05" db="EMBL/GenBank/DDBJ databases">
        <title>Leptospira yasudae sp. nov. and Leptospira stimsonii sp. nov., two pathogenic species of the genus Leptospira isolated from environmental sources.</title>
        <authorList>
            <person name="Casanovas-Massana A."/>
            <person name="Hamond C."/>
            <person name="Santos L.A."/>
            <person name="Hacker K.P."/>
            <person name="Balassiano I."/>
            <person name="Medeiros M.A."/>
            <person name="Reis M.G."/>
            <person name="Ko A.I."/>
            <person name="Wunder E.A."/>
        </authorList>
    </citation>
    <scope>NUCLEOTIDE SEQUENCE [LARGE SCALE GENOMIC DNA]</scope>
    <source>
        <strain evidence="2">Yale</strain>
    </source>
</reference>
<dbReference type="EMBL" id="QHCT01000003">
    <property type="protein sequence ID" value="RHX89788.1"/>
    <property type="molecule type" value="Genomic_DNA"/>
</dbReference>